<evidence type="ECO:0000256" key="1">
    <source>
        <dbReference type="ARBA" id="ARBA00004651"/>
    </source>
</evidence>
<evidence type="ECO:0000313" key="9">
    <source>
        <dbReference type="Proteomes" id="UP000191200"/>
    </source>
</evidence>
<dbReference type="PANTHER" id="PTHR46795:SF3">
    <property type="entry name" value="ABC TRANSPORTER PERMEASE"/>
    <property type="match status" value="1"/>
</dbReference>
<comment type="similarity">
    <text evidence="6">Belongs to the ABC-4 integral membrane protein family.</text>
</comment>
<feature type="transmembrane region" description="Helical" evidence="6">
    <location>
        <begin position="153"/>
        <end position="175"/>
    </location>
</feature>
<keyword evidence="4 6" id="KW-1133">Transmembrane helix</keyword>
<dbReference type="Proteomes" id="UP000191200">
    <property type="component" value="Chromosome"/>
</dbReference>
<dbReference type="InterPro" id="IPR003838">
    <property type="entry name" value="ABC3_permease_C"/>
</dbReference>
<dbReference type="InterPro" id="IPR027022">
    <property type="entry name" value="ABC_permease_BceB-typ"/>
</dbReference>
<feature type="transmembrane region" description="Helical" evidence="6">
    <location>
        <begin position="623"/>
        <end position="643"/>
    </location>
</feature>
<name>A0A1J0A786_9ENTE</name>
<accession>A0A1J0A786</accession>
<feature type="transmembrane region" description="Helical" evidence="6">
    <location>
        <begin position="227"/>
        <end position="251"/>
    </location>
</feature>
<keyword evidence="6" id="KW-0813">Transport</keyword>
<comment type="subcellular location">
    <subcellularLocation>
        <location evidence="1 6">Cell membrane</location>
        <topology evidence="1 6">Multi-pass membrane protein</topology>
    </subcellularLocation>
</comment>
<evidence type="ECO:0000256" key="5">
    <source>
        <dbReference type="ARBA" id="ARBA00023136"/>
    </source>
</evidence>
<feature type="transmembrane region" description="Helical" evidence="6">
    <location>
        <begin position="196"/>
        <end position="215"/>
    </location>
</feature>
<evidence type="ECO:0000256" key="2">
    <source>
        <dbReference type="ARBA" id="ARBA00022475"/>
    </source>
</evidence>
<dbReference type="RefSeq" id="WP_071457381.1">
    <property type="nucleotide sequence ID" value="NZ_CP017267.1"/>
</dbReference>
<proteinExistence type="inferred from homology"/>
<keyword evidence="5 6" id="KW-0472">Membrane</keyword>
<evidence type="ECO:0000256" key="3">
    <source>
        <dbReference type="ARBA" id="ARBA00022692"/>
    </source>
</evidence>
<dbReference type="GO" id="GO:0055085">
    <property type="term" value="P:transmembrane transport"/>
    <property type="evidence" value="ECO:0007669"/>
    <property type="project" value="UniProtKB-UniRule"/>
</dbReference>
<dbReference type="PIRSF" id="PIRSF018968">
    <property type="entry name" value="ABC_permease_BceB"/>
    <property type="match status" value="1"/>
</dbReference>
<dbReference type="PANTHER" id="PTHR46795">
    <property type="entry name" value="ABC TRANSPORTER PERMEASE-RELATED-RELATED"/>
    <property type="match status" value="1"/>
</dbReference>
<dbReference type="EMBL" id="CP017267">
    <property type="protein sequence ID" value="APB31778.1"/>
    <property type="molecule type" value="Genomic_DNA"/>
</dbReference>
<feature type="transmembrane region" description="Helical" evidence="6">
    <location>
        <begin position="281"/>
        <end position="306"/>
    </location>
</feature>
<feature type="transmembrane region" description="Helical" evidence="6">
    <location>
        <begin position="588"/>
        <end position="611"/>
    </location>
</feature>
<evidence type="ECO:0000259" key="7">
    <source>
        <dbReference type="Pfam" id="PF02687"/>
    </source>
</evidence>
<keyword evidence="2 6" id="KW-1003">Cell membrane</keyword>
<evidence type="ECO:0000256" key="4">
    <source>
        <dbReference type="ARBA" id="ARBA00022989"/>
    </source>
</evidence>
<evidence type="ECO:0000256" key="6">
    <source>
        <dbReference type="PIRNR" id="PIRNR018968"/>
    </source>
</evidence>
<dbReference type="InterPro" id="IPR052536">
    <property type="entry name" value="ABC-4_Integral_Memb_Prot"/>
</dbReference>
<reference evidence="8 9" key="1">
    <citation type="submission" date="2016-09" db="EMBL/GenBank/DDBJ databases">
        <title>Vagococcus teuberi sp. nov., isolated from the Malian artisanal sour milk fene.</title>
        <authorList>
            <person name="Wullschleger S."/>
            <person name="Seifert C."/>
            <person name="Baumgartner S."/>
            <person name="Lacroix C."/>
            <person name="Bonfoh B."/>
            <person name="Stevens M.J."/>
            <person name="Meile L."/>
        </authorList>
    </citation>
    <scope>NUCLEOTIDE SEQUENCE [LARGE SCALE GENOMIC DNA]</scope>
    <source>
        <strain evidence="8 9">DSM 21459</strain>
    </source>
</reference>
<dbReference type="OrthoDB" id="1705903at2"/>
<sequence length="660" mass="74671">MFYLKLALTNLKKNQRAYAPFILSMIFLVNVNVIMQILLKNDGMNSLPGADSAKSLFGFGSIVILIFTTIFSLYTNSFLLKQRKKELGLYNILGMGKRELGKILFIETILVSLFSIVVGLFTGIIFSKLSFLILKKMTGFGEGFTYSLNVMSLGYVVVFFIGIFLLLYVINMIQLKLVNPIELLKGTQTGEKEPKVKWLTGISGIVCIGAGYYMSVTIESPLKAISLFFIAILLVIFGTYALFMASSIMILKWLKRRKKYYYQPTHFIAISNMMYRMKQNAVGLASISILSTMVLVTLSTTGSLFFGMDNVIKNRNPYDMSLMVPQDKVKEVETLFKSEAKKYDVRLKEVDHADLSDGLMVIKDNNNYKFLSKDTKNSNDFSKAESLNFMTEDEYNRLEKTNLKLSDDEIALYSMNGKFEGNSASFGNKPFKIKQIIDNITFIPRVSGISNMLFVVVSNQNVMEDTLKALAPNDYTNYSEMSPTVYANVSGDSNKQLAYAKEMKSQLKAMGMTDSFSSAAIDREELQAFTGGFLFLGMILGLSFTLATGLIIYYKQISEGMQDEHRYDIMQKVGMSHQEVKQSIRGQIIMVFFFPIILATLHLAFAFPLMSNLLMLFGLSDKVLFMIICIIMVVIFLLIYLVMYAQTSKVYYRLVERKVV</sequence>
<dbReference type="GO" id="GO:0005886">
    <property type="term" value="C:plasma membrane"/>
    <property type="evidence" value="ECO:0007669"/>
    <property type="project" value="UniProtKB-SubCell"/>
</dbReference>
<dbReference type="Pfam" id="PF02687">
    <property type="entry name" value="FtsX"/>
    <property type="match status" value="1"/>
</dbReference>
<dbReference type="STRING" id="519472.BHY08_08055"/>
<keyword evidence="9" id="KW-1185">Reference proteome</keyword>
<organism evidence="8 9">
    <name type="scientific">Vagococcus teuberi</name>
    <dbReference type="NCBI Taxonomy" id="519472"/>
    <lineage>
        <taxon>Bacteria</taxon>
        <taxon>Bacillati</taxon>
        <taxon>Bacillota</taxon>
        <taxon>Bacilli</taxon>
        <taxon>Lactobacillales</taxon>
        <taxon>Enterococcaceae</taxon>
        <taxon>Vagococcus</taxon>
    </lineage>
</organism>
<evidence type="ECO:0000313" key="8">
    <source>
        <dbReference type="EMBL" id="APB31778.1"/>
    </source>
</evidence>
<dbReference type="AlphaFoldDB" id="A0A1J0A786"/>
<dbReference type="KEGG" id="vte:BHY08_08055"/>
<gene>
    <name evidence="8" type="ORF">BHY08_08055</name>
</gene>
<feature type="transmembrane region" description="Helical" evidence="6">
    <location>
        <begin position="59"/>
        <end position="79"/>
    </location>
</feature>
<feature type="transmembrane region" description="Helical" evidence="6">
    <location>
        <begin position="100"/>
        <end position="133"/>
    </location>
</feature>
<feature type="transmembrane region" description="Helical" evidence="6">
    <location>
        <begin position="21"/>
        <end position="39"/>
    </location>
</feature>
<keyword evidence="3 6" id="KW-0812">Transmembrane</keyword>
<feature type="domain" description="ABC3 transporter permease C-terminal" evidence="7">
    <location>
        <begin position="59"/>
        <end position="174"/>
    </location>
</feature>
<protein>
    <recommendedName>
        <fullName evidence="7">ABC3 transporter permease C-terminal domain-containing protein</fullName>
    </recommendedName>
</protein>
<feature type="transmembrane region" description="Helical" evidence="6">
    <location>
        <begin position="533"/>
        <end position="554"/>
    </location>
</feature>